<feature type="non-terminal residue" evidence="1">
    <location>
        <position position="44"/>
    </location>
</feature>
<evidence type="ECO:0000313" key="2">
    <source>
        <dbReference type="Proteomes" id="UP000053615"/>
    </source>
</evidence>
<evidence type="ECO:0000313" key="1">
    <source>
        <dbReference type="EMBL" id="KFP34072.1"/>
    </source>
</evidence>
<dbReference type="EMBL" id="KK552107">
    <property type="protein sequence ID" value="KFP34072.1"/>
    <property type="molecule type" value="Genomic_DNA"/>
</dbReference>
<dbReference type="Gene3D" id="1.10.287.210">
    <property type="match status" value="1"/>
</dbReference>
<reference evidence="1 2" key="1">
    <citation type="submission" date="2014-04" db="EMBL/GenBank/DDBJ databases">
        <title>Genome evolution of avian class.</title>
        <authorList>
            <person name="Zhang G."/>
            <person name="Li C."/>
        </authorList>
    </citation>
    <scope>NUCLEOTIDE SEQUENCE [LARGE SCALE GENOMIC DNA]</scope>
    <source>
        <strain evidence="1">BGI_N325</strain>
    </source>
</reference>
<dbReference type="SUPFAM" id="SSF58069">
    <property type="entry name" value="Virus ectodomain"/>
    <property type="match status" value="1"/>
</dbReference>
<dbReference type="AlphaFoldDB" id="A0A091K9E9"/>
<accession>A0A091K9E9</accession>
<proteinExistence type="predicted"/>
<name>A0A091K9E9_COLST</name>
<dbReference type="Proteomes" id="UP000053615">
    <property type="component" value="Unassembled WGS sequence"/>
</dbReference>
<organism evidence="1 2">
    <name type="scientific">Colius striatus</name>
    <name type="common">Speckled mousebird</name>
    <dbReference type="NCBI Taxonomy" id="57412"/>
    <lineage>
        <taxon>Eukaryota</taxon>
        <taxon>Metazoa</taxon>
        <taxon>Chordata</taxon>
        <taxon>Craniata</taxon>
        <taxon>Vertebrata</taxon>
        <taxon>Euteleostomi</taxon>
        <taxon>Archelosauria</taxon>
        <taxon>Archosauria</taxon>
        <taxon>Dinosauria</taxon>
        <taxon>Saurischia</taxon>
        <taxon>Theropoda</taxon>
        <taxon>Coelurosauria</taxon>
        <taxon>Aves</taxon>
        <taxon>Neognathae</taxon>
        <taxon>Neoaves</taxon>
        <taxon>Telluraves</taxon>
        <taxon>Coraciimorphae</taxon>
        <taxon>Coliiformes</taxon>
        <taxon>Coliidae</taxon>
        <taxon>Colius</taxon>
    </lineage>
</organism>
<feature type="non-terminal residue" evidence="1">
    <location>
        <position position="1"/>
    </location>
</feature>
<sequence length="44" mass="5049">FLLLARRHGCEDFESMCCMNLSDHSQSVHKSISNLTDLIKQLQV</sequence>
<gene>
    <name evidence="1" type="ORF">N325_07285</name>
</gene>
<keyword evidence="2" id="KW-1185">Reference proteome</keyword>
<protein>
    <submittedName>
        <fullName evidence="1">Uncharacterized protein</fullName>
    </submittedName>
</protein>